<comment type="caution">
    <text evidence="2">The sequence shown here is derived from an EMBL/GenBank/DDBJ whole genome shotgun (WGS) entry which is preliminary data.</text>
</comment>
<dbReference type="Proteomes" id="UP001556692">
    <property type="component" value="Unassembled WGS sequence"/>
</dbReference>
<dbReference type="SUPFAM" id="SSF110857">
    <property type="entry name" value="Gamma-glutamyl cyclotransferase-like"/>
    <property type="match status" value="1"/>
</dbReference>
<organism evidence="2 3">
    <name type="scientific">Aquibium pacificus</name>
    <dbReference type="NCBI Taxonomy" id="3153579"/>
    <lineage>
        <taxon>Bacteria</taxon>
        <taxon>Pseudomonadati</taxon>
        <taxon>Pseudomonadota</taxon>
        <taxon>Alphaproteobacteria</taxon>
        <taxon>Hyphomicrobiales</taxon>
        <taxon>Phyllobacteriaceae</taxon>
        <taxon>Aquibium</taxon>
    </lineage>
</organism>
<gene>
    <name evidence="2" type="ORF">ABGN05_05700</name>
</gene>
<evidence type="ECO:0000313" key="3">
    <source>
        <dbReference type="Proteomes" id="UP001556692"/>
    </source>
</evidence>
<dbReference type="EMBL" id="JBDPGJ010000001">
    <property type="protein sequence ID" value="MEX0405154.1"/>
    <property type="molecule type" value="Genomic_DNA"/>
</dbReference>
<dbReference type="Gene3D" id="3.10.490.10">
    <property type="entry name" value="Gamma-glutamyl cyclotransferase-like"/>
    <property type="match status" value="1"/>
</dbReference>
<name>A0ABV3SEJ9_9HYPH</name>
<protein>
    <submittedName>
        <fullName evidence="2">Gamma-glutamylcyclotransferase family protein</fullName>
    </submittedName>
</protein>
<accession>A0ABV3SEJ9</accession>
<evidence type="ECO:0000259" key="1">
    <source>
        <dbReference type="Pfam" id="PF06094"/>
    </source>
</evidence>
<reference evidence="2 3" key="1">
    <citation type="submission" date="2024-05" db="EMBL/GenBank/DDBJ databases">
        <authorList>
            <person name="Jiang F."/>
        </authorList>
    </citation>
    <scope>NUCLEOTIDE SEQUENCE [LARGE SCALE GENOMIC DNA]</scope>
    <source>
        <strain evidence="2 3">LZ166</strain>
    </source>
</reference>
<dbReference type="InterPro" id="IPR013024">
    <property type="entry name" value="GGCT-like"/>
</dbReference>
<evidence type="ECO:0000313" key="2">
    <source>
        <dbReference type="EMBL" id="MEX0405154.1"/>
    </source>
</evidence>
<dbReference type="InterPro" id="IPR036568">
    <property type="entry name" value="GGCT-like_sf"/>
</dbReference>
<dbReference type="CDD" id="cd06661">
    <property type="entry name" value="GGCT_like"/>
    <property type="match status" value="1"/>
</dbReference>
<keyword evidence="3" id="KW-1185">Reference proteome</keyword>
<dbReference type="Pfam" id="PF06094">
    <property type="entry name" value="GGACT"/>
    <property type="match status" value="1"/>
</dbReference>
<feature type="domain" description="Gamma-glutamylcyclotransferase AIG2-like" evidence="1">
    <location>
        <begin position="19"/>
        <end position="125"/>
    </location>
</feature>
<proteinExistence type="predicted"/>
<sequence>MHAPPDLSELARAGKLVAYFGYGSLVNRATHRTEIVHAMPARLRGWRRIWRPRPDMPGFPAALLSIRRNSGAVCDGLLVFDRVENLAAVDEREARYRRLPVAIETLETLEPVPHDVPVYVYEADPDIPHHPEPPKILRSYLDAVLQGFLAEHGKEGVRRFIEETEGFDTPVHDDSHAPLYPRAVELNSHERTLFEAALEMRAVIGLSGPHSSEA</sequence>
<dbReference type="RefSeq" id="WP_367953002.1">
    <property type="nucleotide sequence ID" value="NZ_JBDPGJ010000001.1"/>
</dbReference>
<dbReference type="InterPro" id="IPR009288">
    <property type="entry name" value="AIG2-like_dom"/>
</dbReference>